<keyword evidence="4" id="KW-1185">Reference proteome</keyword>
<keyword evidence="2" id="KW-1133">Transmembrane helix</keyword>
<feature type="region of interest" description="Disordered" evidence="1">
    <location>
        <begin position="1"/>
        <end position="30"/>
    </location>
</feature>
<protein>
    <submittedName>
        <fullName evidence="3">Uncharacterized protein</fullName>
    </submittedName>
</protein>
<comment type="caution">
    <text evidence="3">The sequence shown here is derived from an EMBL/GenBank/DDBJ whole genome shotgun (WGS) entry which is preliminary data.</text>
</comment>
<evidence type="ECO:0000313" key="4">
    <source>
        <dbReference type="Proteomes" id="UP000281647"/>
    </source>
</evidence>
<evidence type="ECO:0000313" key="3">
    <source>
        <dbReference type="EMBL" id="RUM97789.1"/>
    </source>
</evidence>
<accession>A0A432V6M5</accession>
<dbReference type="OrthoDB" id="8449218at2"/>
<name>A0A432V6M5_9HYPH</name>
<organism evidence="3 4">
    <name type="scientific">Borborobacter arsenicus</name>
    <dbReference type="NCBI Taxonomy" id="1851146"/>
    <lineage>
        <taxon>Bacteria</taxon>
        <taxon>Pseudomonadati</taxon>
        <taxon>Pseudomonadota</taxon>
        <taxon>Alphaproteobacteria</taxon>
        <taxon>Hyphomicrobiales</taxon>
        <taxon>Phyllobacteriaceae</taxon>
        <taxon>Borborobacter</taxon>
    </lineage>
</organism>
<feature type="transmembrane region" description="Helical" evidence="2">
    <location>
        <begin position="41"/>
        <end position="62"/>
    </location>
</feature>
<evidence type="ECO:0000256" key="1">
    <source>
        <dbReference type="SAM" id="MobiDB-lite"/>
    </source>
</evidence>
<dbReference type="AlphaFoldDB" id="A0A432V6M5"/>
<dbReference type="Proteomes" id="UP000281647">
    <property type="component" value="Unassembled WGS sequence"/>
</dbReference>
<reference evidence="3 4" key="1">
    <citation type="submission" date="2018-11" db="EMBL/GenBank/DDBJ databases">
        <title>Pseudaminobacter arsenicus sp. nov., an arsenic-resistant bacterium isolated from arsenic-rich aquifers.</title>
        <authorList>
            <person name="Mu Y."/>
        </authorList>
    </citation>
    <scope>NUCLEOTIDE SEQUENCE [LARGE SCALE GENOMIC DNA]</scope>
    <source>
        <strain evidence="3 4">CB3</strain>
    </source>
</reference>
<dbReference type="EMBL" id="RKST01000010">
    <property type="protein sequence ID" value="RUM97789.1"/>
    <property type="molecule type" value="Genomic_DNA"/>
</dbReference>
<sequence>MREADSSGPSMISRTAKRAHDHISASDADPSDRIEYWGTRIGRVLGLVVCTVLLVWLLSSVLQSG</sequence>
<gene>
    <name evidence="3" type="ORF">EET67_11170</name>
</gene>
<proteinExistence type="predicted"/>
<keyword evidence="2" id="KW-0472">Membrane</keyword>
<evidence type="ECO:0000256" key="2">
    <source>
        <dbReference type="SAM" id="Phobius"/>
    </source>
</evidence>
<keyword evidence="2" id="KW-0812">Transmembrane</keyword>